<evidence type="ECO:0000256" key="3">
    <source>
        <dbReference type="ARBA" id="ARBA00022989"/>
    </source>
</evidence>
<protein>
    <submittedName>
        <fullName evidence="6">Uncharacterized protein</fullName>
    </submittedName>
</protein>
<evidence type="ECO:0000256" key="1">
    <source>
        <dbReference type="ARBA" id="ARBA00004141"/>
    </source>
</evidence>
<dbReference type="GO" id="GO:0016020">
    <property type="term" value="C:membrane"/>
    <property type="evidence" value="ECO:0007669"/>
    <property type="project" value="UniProtKB-SubCell"/>
</dbReference>
<sequence>MSLLESKRSIKEAESVTRLTELAFIFIPLTFVSSLFSMQIQELSNGVPLRTFIIAAVVAIFVLYGTRIWIRSHIFAIFRSKLMSRARSWTGTKPNESVSLYALARSCGSRVTWRISYAGNSIAWRCTVLILAIGTMVIPVVLICVRQELDLGLRLVVSVIFIWSGFALGYVALSTYYRSAWWHPSRLFHWVWLHVRDSLQDVVNMESVSP</sequence>
<accession>A0A6A5Z0F6</accession>
<feature type="transmembrane region" description="Helical" evidence="5">
    <location>
        <begin position="155"/>
        <end position="177"/>
    </location>
</feature>
<organism evidence="6 7">
    <name type="scientific">Lophiotrema nucula</name>
    <dbReference type="NCBI Taxonomy" id="690887"/>
    <lineage>
        <taxon>Eukaryota</taxon>
        <taxon>Fungi</taxon>
        <taxon>Dikarya</taxon>
        <taxon>Ascomycota</taxon>
        <taxon>Pezizomycotina</taxon>
        <taxon>Dothideomycetes</taxon>
        <taxon>Pleosporomycetidae</taxon>
        <taxon>Pleosporales</taxon>
        <taxon>Lophiotremataceae</taxon>
        <taxon>Lophiotrema</taxon>
    </lineage>
</organism>
<reference evidence="6" key="1">
    <citation type="journal article" date="2020" name="Stud. Mycol.">
        <title>101 Dothideomycetes genomes: a test case for predicting lifestyles and emergence of pathogens.</title>
        <authorList>
            <person name="Haridas S."/>
            <person name="Albert R."/>
            <person name="Binder M."/>
            <person name="Bloem J."/>
            <person name="Labutti K."/>
            <person name="Salamov A."/>
            <person name="Andreopoulos B."/>
            <person name="Baker S."/>
            <person name="Barry K."/>
            <person name="Bills G."/>
            <person name="Bluhm B."/>
            <person name="Cannon C."/>
            <person name="Castanera R."/>
            <person name="Culley D."/>
            <person name="Daum C."/>
            <person name="Ezra D."/>
            <person name="Gonzalez J."/>
            <person name="Henrissat B."/>
            <person name="Kuo A."/>
            <person name="Liang C."/>
            <person name="Lipzen A."/>
            <person name="Lutzoni F."/>
            <person name="Magnuson J."/>
            <person name="Mondo S."/>
            <person name="Nolan M."/>
            <person name="Ohm R."/>
            <person name="Pangilinan J."/>
            <person name="Park H.-J."/>
            <person name="Ramirez L."/>
            <person name="Alfaro M."/>
            <person name="Sun H."/>
            <person name="Tritt A."/>
            <person name="Yoshinaga Y."/>
            <person name="Zwiers L.-H."/>
            <person name="Turgeon B."/>
            <person name="Goodwin S."/>
            <person name="Spatafora J."/>
            <person name="Crous P."/>
            <person name="Grigoriev I."/>
        </authorList>
    </citation>
    <scope>NUCLEOTIDE SEQUENCE</scope>
    <source>
        <strain evidence="6">CBS 627.86</strain>
    </source>
</reference>
<evidence type="ECO:0000256" key="4">
    <source>
        <dbReference type="ARBA" id="ARBA00023136"/>
    </source>
</evidence>
<keyword evidence="4 5" id="KW-0472">Membrane</keyword>
<evidence type="ECO:0000256" key="2">
    <source>
        <dbReference type="ARBA" id="ARBA00022692"/>
    </source>
</evidence>
<evidence type="ECO:0000313" key="6">
    <source>
        <dbReference type="EMBL" id="KAF2112533.1"/>
    </source>
</evidence>
<name>A0A6A5Z0F6_9PLEO</name>
<dbReference type="EMBL" id="ML977330">
    <property type="protein sequence ID" value="KAF2112533.1"/>
    <property type="molecule type" value="Genomic_DNA"/>
</dbReference>
<comment type="subcellular location">
    <subcellularLocation>
        <location evidence="1">Membrane</location>
        <topology evidence="1">Multi-pass membrane protein</topology>
    </subcellularLocation>
</comment>
<keyword evidence="2 5" id="KW-0812">Transmembrane</keyword>
<keyword evidence="7" id="KW-1185">Reference proteome</keyword>
<dbReference type="SUPFAM" id="SSF144083">
    <property type="entry name" value="Magnesium transport protein CorA, transmembrane region"/>
    <property type="match status" value="1"/>
</dbReference>
<keyword evidence="3 5" id="KW-1133">Transmembrane helix</keyword>
<dbReference type="AlphaFoldDB" id="A0A6A5Z0F6"/>
<evidence type="ECO:0000256" key="5">
    <source>
        <dbReference type="SAM" id="Phobius"/>
    </source>
</evidence>
<feature type="transmembrane region" description="Helical" evidence="5">
    <location>
        <begin position="21"/>
        <end position="40"/>
    </location>
</feature>
<dbReference type="InterPro" id="IPR045863">
    <property type="entry name" value="CorA_TM1_TM2"/>
</dbReference>
<feature type="transmembrane region" description="Helical" evidence="5">
    <location>
        <begin position="52"/>
        <end position="70"/>
    </location>
</feature>
<gene>
    <name evidence="6" type="ORF">BDV96DRAFT_579863</name>
</gene>
<dbReference type="Proteomes" id="UP000799770">
    <property type="component" value="Unassembled WGS sequence"/>
</dbReference>
<dbReference type="OrthoDB" id="3231000at2759"/>
<dbReference type="Gene3D" id="1.20.58.340">
    <property type="entry name" value="Magnesium transport protein CorA, transmembrane region"/>
    <property type="match status" value="1"/>
</dbReference>
<feature type="transmembrane region" description="Helical" evidence="5">
    <location>
        <begin position="122"/>
        <end position="143"/>
    </location>
</feature>
<evidence type="ECO:0000313" key="7">
    <source>
        <dbReference type="Proteomes" id="UP000799770"/>
    </source>
</evidence>
<proteinExistence type="predicted"/>